<protein>
    <submittedName>
        <fullName evidence="2">Uncharacterized protein</fullName>
    </submittedName>
</protein>
<evidence type="ECO:0000256" key="1">
    <source>
        <dbReference type="SAM" id="Phobius"/>
    </source>
</evidence>
<keyword evidence="1" id="KW-0472">Membrane</keyword>
<gene>
    <name evidence="2" type="ORF">IAB70_06145</name>
</gene>
<accession>A0A9D1M222</accession>
<name>A0A9D1M222_9FIRM</name>
<keyword evidence="1" id="KW-1133">Transmembrane helix</keyword>
<dbReference type="AlphaFoldDB" id="A0A9D1M222"/>
<keyword evidence="1" id="KW-0812">Transmembrane</keyword>
<dbReference type="EMBL" id="DVNH01000047">
    <property type="protein sequence ID" value="HIU52173.1"/>
    <property type="molecule type" value="Genomic_DNA"/>
</dbReference>
<sequence length="261" mass="30884">MKEEYDVKKMKNEESNVNRKCNRKFKSWKFVIVFIIVLIIILFIASTIRKYVILLGNNENLQNVINSNNYHWKIDTYSENSIFSQEIYKKDDKHLYISYSNNKSIYETISPVVYAIYYDGQNTYIYNEDEKTKIKYYTTSEGDTNKDIFIPEKLKSSDILLRSIFSKIDTTIMNGKSCYRIIPSRILINNNLDDDNIEYIEKDTGFPIRSISTNNLSNYTGMCEYSMELNTVTDNDLIIPNIEEYRPYEEIKEMITPNEDE</sequence>
<proteinExistence type="predicted"/>
<dbReference type="Proteomes" id="UP000824093">
    <property type="component" value="Unassembled WGS sequence"/>
</dbReference>
<evidence type="ECO:0000313" key="3">
    <source>
        <dbReference type="Proteomes" id="UP000824093"/>
    </source>
</evidence>
<reference evidence="2" key="1">
    <citation type="submission" date="2020-10" db="EMBL/GenBank/DDBJ databases">
        <authorList>
            <person name="Gilroy R."/>
        </authorList>
    </citation>
    <scope>NUCLEOTIDE SEQUENCE</scope>
    <source>
        <strain evidence="2">CHK195-15760</strain>
    </source>
</reference>
<feature type="transmembrane region" description="Helical" evidence="1">
    <location>
        <begin position="28"/>
        <end position="48"/>
    </location>
</feature>
<comment type="caution">
    <text evidence="2">The sequence shown here is derived from an EMBL/GenBank/DDBJ whole genome shotgun (WGS) entry which is preliminary data.</text>
</comment>
<reference evidence="2" key="2">
    <citation type="journal article" date="2021" name="PeerJ">
        <title>Extensive microbial diversity within the chicken gut microbiome revealed by metagenomics and culture.</title>
        <authorList>
            <person name="Gilroy R."/>
            <person name="Ravi A."/>
            <person name="Getino M."/>
            <person name="Pursley I."/>
            <person name="Horton D.L."/>
            <person name="Alikhan N.F."/>
            <person name="Baker D."/>
            <person name="Gharbi K."/>
            <person name="Hall N."/>
            <person name="Watson M."/>
            <person name="Adriaenssens E.M."/>
            <person name="Foster-Nyarko E."/>
            <person name="Jarju S."/>
            <person name="Secka A."/>
            <person name="Antonio M."/>
            <person name="Oren A."/>
            <person name="Chaudhuri R.R."/>
            <person name="La Ragione R."/>
            <person name="Hildebrand F."/>
            <person name="Pallen M.J."/>
        </authorList>
    </citation>
    <scope>NUCLEOTIDE SEQUENCE</scope>
    <source>
        <strain evidence="2">CHK195-15760</strain>
    </source>
</reference>
<organism evidence="2 3">
    <name type="scientific">Candidatus Merdicola faecigallinarum</name>
    <dbReference type="NCBI Taxonomy" id="2840862"/>
    <lineage>
        <taxon>Bacteria</taxon>
        <taxon>Bacillati</taxon>
        <taxon>Bacillota</taxon>
        <taxon>Clostridia</taxon>
        <taxon>Candidatus Merdicola</taxon>
    </lineage>
</organism>
<evidence type="ECO:0000313" key="2">
    <source>
        <dbReference type="EMBL" id="HIU52173.1"/>
    </source>
</evidence>